<dbReference type="InterPro" id="IPR036388">
    <property type="entry name" value="WH-like_DNA-bd_sf"/>
</dbReference>
<evidence type="ECO:0000313" key="7">
    <source>
        <dbReference type="Proteomes" id="UP000034502"/>
    </source>
</evidence>
<evidence type="ECO:0000313" key="6">
    <source>
        <dbReference type="EMBL" id="KKU64802.1"/>
    </source>
</evidence>
<dbReference type="Proteomes" id="UP000034502">
    <property type="component" value="Unassembled WGS sequence"/>
</dbReference>
<name>A0A0G1S5W8_9BACT</name>
<keyword evidence="1" id="KW-0805">Transcription regulation</keyword>
<evidence type="ECO:0000256" key="4">
    <source>
        <dbReference type="PIRSR" id="PIRSR640198-3"/>
    </source>
</evidence>
<comment type="caution">
    <text evidence="6">The sequence shown here is derived from an EMBL/GenBank/DDBJ whole genome shotgun (WGS) entry which is preliminary data.</text>
</comment>
<evidence type="ECO:0000256" key="2">
    <source>
        <dbReference type="ARBA" id="ARBA00023163"/>
    </source>
</evidence>
<proteinExistence type="predicted"/>
<protein>
    <recommendedName>
        <fullName evidence="5">Fido domain-containing protein</fullName>
    </recommendedName>
</protein>
<dbReference type="Pfam" id="PF08220">
    <property type="entry name" value="HTH_DeoR"/>
    <property type="match status" value="1"/>
</dbReference>
<dbReference type="InterPro" id="IPR003812">
    <property type="entry name" value="Fido"/>
</dbReference>
<dbReference type="Gene3D" id="1.10.3290.10">
    <property type="entry name" value="Fido-like domain"/>
    <property type="match status" value="1"/>
</dbReference>
<feature type="site" description="Important for autoinhibition of adenylyltransferase activity" evidence="4">
    <location>
        <position position="55"/>
    </location>
</feature>
<dbReference type="InterPro" id="IPR040198">
    <property type="entry name" value="Fido_containing"/>
</dbReference>
<evidence type="ECO:0000256" key="1">
    <source>
        <dbReference type="ARBA" id="ARBA00023015"/>
    </source>
</evidence>
<keyword evidence="2" id="KW-0804">Transcription</keyword>
<accession>A0A0G1S5W8</accession>
<dbReference type="InterPro" id="IPR036597">
    <property type="entry name" value="Fido-like_dom_sf"/>
</dbReference>
<dbReference type="AlphaFoldDB" id="A0A0G1S5W8"/>
<dbReference type="Pfam" id="PF02661">
    <property type="entry name" value="Fic"/>
    <property type="match status" value="1"/>
</dbReference>
<feature type="domain" description="Fido" evidence="5">
    <location>
        <begin position="119"/>
        <end position="272"/>
    </location>
</feature>
<dbReference type="STRING" id="1618364.UX86_C0004G0002"/>
<feature type="active site" evidence="3">
    <location>
        <position position="205"/>
    </location>
</feature>
<evidence type="ECO:0000256" key="3">
    <source>
        <dbReference type="PIRSR" id="PIRSR640198-1"/>
    </source>
</evidence>
<dbReference type="InterPro" id="IPR001034">
    <property type="entry name" value="DeoR_HTH"/>
</dbReference>
<reference evidence="6 7" key="1">
    <citation type="journal article" date="2015" name="Nature">
        <title>rRNA introns, odd ribosomes, and small enigmatic genomes across a large radiation of phyla.</title>
        <authorList>
            <person name="Brown C.T."/>
            <person name="Hug L.A."/>
            <person name="Thomas B.C."/>
            <person name="Sharon I."/>
            <person name="Castelle C.J."/>
            <person name="Singh A."/>
            <person name="Wilkins M.J."/>
            <person name="Williams K.H."/>
            <person name="Banfield J.F."/>
        </authorList>
    </citation>
    <scope>NUCLEOTIDE SEQUENCE [LARGE SCALE GENOMIC DNA]</scope>
</reference>
<dbReference type="PANTHER" id="PTHR13504:SF38">
    <property type="entry name" value="FIDO DOMAIN-CONTAINING PROTEIN"/>
    <property type="match status" value="1"/>
</dbReference>
<dbReference type="PROSITE" id="PS51459">
    <property type="entry name" value="FIDO"/>
    <property type="match status" value="1"/>
</dbReference>
<organism evidence="6 7">
    <name type="scientific">Candidatus Amesbacteria bacterium GW2011_GWC1_47_15</name>
    <dbReference type="NCBI Taxonomy" id="1618364"/>
    <lineage>
        <taxon>Bacteria</taxon>
        <taxon>Candidatus Amesiibacteriota</taxon>
    </lineage>
</organism>
<dbReference type="GO" id="GO:0003700">
    <property type="term" value="F:DNA-binding transcription factor activity"/>
    <property type="evidence" value="ECO:0007669"/>
    <property type="project" value="InterPro"/>
</dbReference>
<dbReference type="Gene3D" id="1.10.10.10">
    <property type="entry name" value="Winged helix-like DNA-binding domain superfamily/Winged helix DNA-binding domain"/>
    <property type="match status" value="1"/>
</dbReference>
<dbReference type="InterPro" id="IPR036390">
    <property type="entry name" value="WH_DNA-bd_sf"/>
</dbReference>
<dbReference type="EMBL" id="LCNU01000004">
    <property type="protein sequence ID" value="KKU64802.1"/>
    <property type="molecule type" value="Genomic_DNA"/>
</dbReference>
<sequence length="369" mass="41589">MYIPKYSITTEILKNIGLVEVAKEVIENAPLVPGWEAKFREDAALKAAHYGTALEGNDLTMGEARKIFEGGVETVDQAEGAGVYARARDVQEVINYRNVLKLIEGCRQGGKITDRLFGYTRELLLEIHRLATERIIPPVEAGKFRTAQVVLKNSITGEVGFRPPGSLDVPFLTDDLLRWLNSDFGRKEHPVLRAGITHYVLAAVHPFIEGNGRTARAFATLVLYMEGYDIKRFFALEEYFDKHSDDYFGALSEVSNQSPRLEDRDLTPWLTVFTKALAAELSRIKEQVRELSVDIKIKQKMGQQVALSERQMKIVEYLNSNGEISMAEARGVLSMVSEDTILRELRYLMDKGVITKRGSTKAARYLLQK</sequence>
<dbReference type="SUPFAM" id="SSF46785">
    <property type="entry name" value="Winged helix' DNA-binding domain"/>
    <property type="match status" value="1"/>
</dbReference>
<gene>
    <name evidence="6" type="ORF">UX86_C0004G0002</name>
</gene>
<evidence type="ECO:0000259" key="5">
    <source>
        <dbReference type="PROSITE" id="PS51459"/>
    </source>
</evidence>
<dbReference type="PANTHER" id="PTHR13504">
    <property type="entry name" value="FIDO DOMAIN-CONTAINING PROTEIN DDB_G0283145"/>
    <property type="match status" value="1"/>
</dbReference>
<dbReference type="SUPFAM" id="SSF140931">
    <property type="entry name" value="Fic-like"/>
    <property type="match status" value="1"/>
</dbReference>